<gene>
    <name evidence="2" type="ORF">NLI96_g3809</name>
</gene>
<feature type="region of interest" description="Disordered" evidence="1">
    <location>
        <begin position="230"/>
        <end position="355"/>
    </location>
</feature>
<feature type="compositionally biased region" description="Basic and acidic residues" evidence="1">
    <location>
        <begin position="390"/>
        <end position="400"/>
    </location>
</feature>
<feature type="compositionally biased region" description="Basic and acidic residues" evidence="1">
    <location>
        <begin position="47"/>
        <end position="60"/>
    </location>
</feature>
<dbReference type="Proteomes" id="UP001212997">
    <property type="component" value="Unassembled WGS sequence"/>
</dbReference>
<keyword evidence="3" id="KW-1185">Reference proteome</keyword>
<organism evidence="2 3">
    <name type="scientific">Meripilus lineatus</name>
    <dbReference type="NCBI Taxonomy" id="2056292"/>
    <lineage>
        <taxon>Eukaryota</taxon>
        <taxon>Fungi</taxon>
        <taxon>Dikarya</taxon>
        <taxon>Basidiomycota</taxon>
        <taxon>Agaricomycotina</taxon>
        <taxon>Agaricomycetes</taxon>
        <taxon>Polyporales</taxon>
        <taxon>Meripilaceae</taxon>
        <taxon>Meripilus</taxon>
    </lineage>
</organism>
<protein>
    <submittedName>
        <fullName evidence="2">Uncharacterized protein</fullName>
    </submittedName>
</protein>
<comment type="caution">
    <text evidence="2">The sequence shown here is derived from an EMBL/GenBank/DDBJ whole genome shotgun (WGS) entry which is preliminary data.</text>
</comment>
<evidence type="ECO:0000313" key="2">
    <source>
        <dbReference type="EMBL" id="KAJ3487064.1"/>
    </source>
</evidence>
<accession>A0AAD5V8D5</accession>
<feature type="region of interest" description="Disordered" evidence="1">
    <location>
        <begin position="26"/>
        <end position="61"/>
    </location>
</feature>
<dbReference type="AlphaFoldDB" id="A0AAD5V8D5"/>
<evidence type="ECO:0000313" key="3">
    <source>
        <dbReference type="Proteomes" id="UP001212997"/>
    </source>
</evidence>
<feature type="compositionally biased region" description="Low complexity" evidence="1">
    <location>
        <begin position="332"/>
        <end position="341"/>
    </location>
</feature>
<reference evidence="2" key="1">
    <citation type="submission" date="2022-07" db="EMBL/GenBank/DDBJ databases">
        <title>Genome Sequence of Physisporinus lineatus.</title>
        <authorList>
            <person name="Buettner E."/>
        </authorList>
    </citation>
    <scope>NUCLEOTIDE SEQUENCE</scope>
    <source>
        <strain evidence="2">VT162</strain>
    </source>
</reference>
<proteinExistence type="predicted"/>
<feature type="region of interest" description="Disordered" evidence="1">
    <location>
        <begin position="367"/>
        <end position="400"/>
    </location>
</feature>
<sequence length="419" mass="47104">MLAQARWRTSTLRQLSRRLYATEAAVESSLSSSTPPPEDPSTTPQRDQGERRDRRRRDPEGTIFIRPWDGIQSMTEAFAIVQGIEKKYGKIRDFKLKRDVDNNDAYQPYFWARFRDIESFNLVPQESTTLQIRVPLVDKTKEGGVGLADLQGLLDSSDRVTTEPSVYQSVAARMTSEKEGEEDSWRLQDVRIERTTKSIYYNLVYEYPNHGRGYILGVGQAFSKWGGFYQPPLDPQTEQQEQSSKDTPLHSTSAHAQTRMRRAQAKWRTTLESARPSHPKDETPPEENSEDISALQAEGVQEESTGAAAEPPTTPEVLVATPTPEPEPTTPVAPEAEVTPSVPTPPAPEPSKNFAQTLTRRQRILAQAREHARAVPSETPPAEEAEANLDAEKKAAEEKDKKVLSMKERLWKLMGIGPR</sequence>
<evidence type="ECO:0000256" key="1">
    <source>
        <dbReference type="SAM" id="MobiDB-lite"/>
    </source>
</evidence>
<name>A0AAD5V8D5_9APHY</name>
<dbReference type="EMBL" id="JANAWD010000103">
    <property type="protein sequence ID" value="KAJ3487064.1"/>
    <property type="molecule type" value="Genomic_DNA"/>
</dbReference>